<accession>H2BR02</accession>
<keyword evidence="1" id="KW-0472">Membrane</keyword>
<evidence type="ECO:0000256" key="1">
    <source>
        <dbReference type="SAM" id="Phobius"/>
    </source>
</evidence>
<gene>
    <name evidence="2" type="ORF">Gilli_0163</name>
</gene>
<keyword evidence="1" id="KW-1133">Transmembrane helix</keyword>
<dbReference type="HOGENOM" id="CLU_219800_1_1_10"/>
<evidence type="ECO:0000313" key="3">
    <source>
        <dbReference type="Proteomes" id="UP000003844"/>
    </source>
</evidence>
<name>H2BR02_GILLR</name>
<protein>
    <submittedName>
        <fullName evidence="2">Uncharacterized protein</fullName>
    </submittedName>
</protein>
<organism evidence="2 3">
    <name type="scientific">Gillisia limnaea (strain DSM 15749 / LMG 21470 / R-8282)</name>
    <dbReference type="NCBI Taxonomy" id="865937"/>
    <lineage>
        <taxon>Bacteria</taxon>
        <taxon>Pseudomonadati</taxon>
        <taxon>Bacteroidota</taxon>
        <taxon>Flavobacteriia</taxon>
        <taxon>Flavobacteriales</taxon>
        <taxon>Flavobacteriaceae</taxon>
        <taxon>Gillisia</taxon>
    </lineage>
</organism>
<reference evidence="3" key="1">
    <citation type="journal article" date="2012" name="Stand. Genomic Sci.">
        <title>Genome sequence of the Antarctic rhodopsins-containing flavobacterium Gillisia limnaea type strain (R-8282(T)).</title>
        <authorList>
            <person name="Riedel T."/>
            <person name="Held B."/>
            <person name="Nolan M."/>
            <person name="Lucas S."/>
            <person name="Lapidus A."/>
            <person name="Tice H."/>
            <person name="Del Rio T.G."/>
            <person name="Cheng J.F."/>
            <person name="Han C."/>
            <person name="Tapia R."/>
            <person name="Goodwin L.A."/>
            <person name="Pitluck S."/>
            <person name="Liolios K."/>
            <person name="Mavromatis K."/>
            <person name="Pagani I."/>
            <person name="Ivanova N."/>
            <person name="Mikhailova N."/>
            <person name="Pati A."/>
            <person name="Chen A."/>
            <person name="Palaniappan K."/>
            <person name="Land M."/>
            <person name="Rohde M."/>
            <person name="Tindall B.J."/>
            <person name="Detter J.C."/>
            <person name="Goker M."/>
            <person name="Bristow J."/>
            <person name="Eisen J.A."/>
            <person name="Markowitz V."/>
            <person name="Hugenholtz P."/>
            <person name="Kyrpides N.C."/>
            <person name="Klenk H.P."/>
            <person name="Woyke T."/>
        </authorList>
    </citation>
    <scope>NUCLEOTIDE SEQUENCE [LARGE SCALE GENOMIC DNA]</scope>
    <source>
        <strain evidence="3">DSM 15749 / LMG 21470 / R-8282</strain>
    </source>
</reference>
<dbReference type="EMBL" id="JH594605">
    <property type="protein sequence ID" value="EHQ04321.1"/>
    <property type="molecule type" value="Genomic_DNA"/>
</dbReference>
<evidence type="ECO:0000313" key="2">
    <source>
        <dbReference type="EMBL" id="EHQ04321.1"/>
    </source>
</evidence>
<feature type="transmembrane region" description="Helical" evidence="1">
    <location>
        <begin position="12"/>
        <end position="34"/>
    </location>
</feature>
<keyword evidence="1" id="KW-0812">Transmembrane</keyword>
<sequence>MDKPKKYIWKKSYTIVLLANAFYILLFFLIMKIFS</sequence>
<dbReference type="AlphaFoldDB" id="H2BR02"/>
<proteinExistence type="predicted"/>
<dbReference type="Proteomes" id="UP000003844">
    <property type="component" value="Unassembled WGS sequence"/>
</dbReference>
<keyword evidence="3" id="KW-1185">Reference proteome</keyword>